<dbReference type="Proteomes" id="UP000046395">
    <property type="component" value="Unassembled WGS sequence"/>
</dbReference>
<keyword evidence="2" id="KW-1185">Reference proteome</keyword>
<name>A0A5S6QW44_TRIMR</name>
<organism evidence="2 3">
    <name type="scientific">Trichuris muris</name>
    <name type="common">Mouse whipworm</name>
    <dbReference type="NCBI Taxonomy" id="70415"/>
    <lineage>
        <taxon>Eukaryota</taxon>
        <taxon>Metazoa</taxon>
        <taxon>Ecdysozoa</taxon>
        <taxon>Nematoda</taxon>
        <taxon>Enoplea</taxon>
        <taxon>Dorylaimia</taxon>
        <taxon>Trichinellida</taxon>
        <taxon>Trichuridae</taxon>
        <taxon>Trichuris</taxon>
    </lineage>
</organism>
<reference evidence="3" key="1">
    <citation type="submission" date="2019-12" db="UniProtKB">
        <authorList>
            <consortium name="WormBaseParasite"/>
        </authorList>
    </citation>
    <scope>IDENTIFICATION</scope>
</reference>
<protein>
    <submittedName>
        <fullName evidence="3">Transmembrane protein 242</fullName>
    </submittedName>
</protein>
<keyword evidence="1" id="KW-0472">Membrane</keyword>
<dbReference type="WBParaSite" id="TMUE_3000011343.1">
    <property type="protein sequence ID" value="TMUE_3000011343.1"/>
    <property type="gene ID" value="WBGene00292161"/>
</dbReference>
<proteinExistence type="predicted"/>
<evidence type="ECO:0000313" key="2">
    <source>
        <dbReference type="Proteomes" id="UP000046395"/>
    </source>
</evidence>
<keyword evidence="1" id="KW-0812">Transmembrane</keyword>
<feature type="transmembrane region" description="Helical" evidence="1">
    <location>
        <begin position="78"/>
        <end position="99"/>
    </location>
</feature>
<evidence type="ECO:0000256" key="1">
    <source>
        <dbReference type="SAM" id="Phobius"/>
    </source>
</evidence>
<dbReference type="AlphaFoldDB" id="A0A5S6QW44"/>
<feature type="transmembrane region" description="Helical" evidence="1">
    <location>
        <begin position="35"/>
        <end position="57"/>
    </location>
</feature>
<sequence length="152" mass="16166">MIGAEIQTERPERLELNQEEGGKQKLVFPTRFVDVFGGAVLVCLASAAFGAGFVSAFSRSQKRYAASGAKANSSGLALAGKALGLGSLCAVALAGGVAFGTCRLLGISKVDDLTKLKEGGFSFTRKERFGSGRRIDTWQQLLDYISEQDRPK</sequence>
<accession>A0A5S6QW44</accession>
<keyword evidence="1" id="KW-1133">Transmembrane helix</keyword>
<evidence type="ECO:0000313" key="3">
    <source>
        <dbReference type="WBParaSite" id="TMUE_3000011343.1"/>
    </source>
</evidence>